<dbReference type="Proteomes" id="UP000198748">
    <property type="component" value="Unassembled WGS sequence"/>
</dbReference>
<reference evidence="2" key="1">
    <citation type="submission" date="2016-10" db="EMBL/GenBank/DDBJ databases">
        <authorList>
            <person name="Varghese N."/>
            <person name="Submissions S."/>
        </authorList>
    </citation>
    <scope>NUCLEOTIDE SEQUENCE [LARGE SCALE GENOMIC DNA]</scope>
    <source>
        <strain evidence="2">DSM 25329</strain>
    </source>
</reference>
<dbReference type="STRING" id="659014.SAMN04487996_120135"/>
<dbReference type="Gene3D" id="3.10.510.10">
    <property type="entry name" value="NE1680-like"/>
    <property type="match status" value="1"/>
</dbReference>
<evidence type="ECO:0000313" key="1">
    <source>
        <dbReference type="EMBL" id="SDG61250.1"/>
    </source>
</evidence>
<dbReference type="InterPro" id="IPR018592">
    <property type="entry name" value="DUF2024"/>
</dbReference>
<dbReference type="InterPro" id="IPR023122">
    <property type="entry name" value="NE1680-like_sf"/>
</dbReference>
<keyword evidence="2" id="KW-1185">Reference proteome</keyword>
<dbReference type="Pfam" id="PF09630">
    <property type="entry name" value="DUF2024"/>
    <property type="match status" value="1"/>
</dbReference>
<organism evidence="1 2">
    <name type="scientific">Dyadobacter soli</name>
    <dbReference type="NCBI Taxonomy" id="659014"/>
    <lineage>
        <taxon>Bacteria</taxon>
        <taxon>Pseudomonadati</taxon>
        <taxon>Bacteroidota</taxon>
        <taxon>Cytophagia</taxon>
        <taxon>Cytophagales</taxon>
        <taxon>Spirosomataceae</taxon>
        <taxon>Dyadobacter</taxon>
    </lineage>
</organism>
<gene>
    <name evidence="1" type="ORF">SAMN04487996_120135</name>
</gene>
<sequence>MKIAVWDTYVTKKDGALMHFDILVPEELDERAQIYHYGQQYLSTKGQQGQALASEECRFCHIEQATPEIISAIEAKGYFIIEMQGCK</sequence>
<evidence type="ECO:0000313" key="2">
    <source>
        <dbReference type="Proteomes" id="UP000198748"/>
    </source>
</evidence>
<dbReference type="EMBL" id="FNAN01000020">
    <property type="protein sequence ID" value="SDG61250.1"/>
    <property type="molecule type" value="Genomic_DNA"/>
</dbReference>
<dbReference type="OrthoDB" id="9795699at2"/>
<dbReference type="AlphaFoldDB" id="A0A1G7VQQ9"/>
<dbReference type="RefSeq" id="WP_090156506.1">
    <property type="nucleotide sequence ID" value="NZ_FNAN01000020.1"/>
</dbReference>
<proteinExistence type="predicted"/>
<accession>A0A1G7VQQ9</accession>
<name>A0A1G7VQQ9_9BACT</name>
<dbReference type="SUPFAM" id="SSF160766">
    <property type="entry name" value="NE1680-like"/>
    <property type="match status" value="1"/>
</dbReference>
<evidence type="ECO:0008006" key="3">
    <source>
        <dbReference type="Google" id="ProtNLM"/>
    </source>
</evidence>
<protein>
    <recommendedName>
        <fullName evidence="3">DUF2024 domain-containing protein</fullName>
    </recommendedName>
</protein>